<comment type="caution">
    <text evidence="1">The sequence shown here is derived from an EMBL/GenBank/DDBJ whole genome shotgun (WGS) entry which is preliminary data.</text>
</comment>
<evidence type="ECO:0000313" key="1">
    <source>
        <dbReference type="EMBL" id="GAI66164.1"/>
    </source>
</evidence>
<dbReference type="EMBL" id="BARV01045133">
    <property type="protein sequence ID" value="GAI66164.1"/>
    <property type="molecule type" value="Genomic_DNA"/>
</dbReference>
<feature type="non-terminal residue" evidence="1">
    <location>
        <position position="1"/>
    </location>
</feature>
<organism evidence="1">
    <name type="scientific">marine sediment metagenome</name>
    <dbReference type="NCBI Taxonomy" id="412755"/>
    <lineage>
        <taxon>unclassified sequences</taxon>
        <taxon>metagenomes</taxon>
        <taxon>ecological metagenomes</taxon>
    </lineage>
</organism>
<gene>
    <name evidence="1" type="ORF">S06H3_66327</name>
</gene>
<accession>X1SEF1</accession>
<reference evidence="1" key="1">
    <citation type="journal article" date="2014" name="Front. Microbiol.">
        <title>High frequency of phylogenetically diverse reductive dehalogenase-homologous genes in deep subseafloor sedimentary metagenomes.</title>
        <authorList>
            <person name="Kawai M."/>
            <person name="Futagami T."/>
            <person name="Toyoda A."/>
            <person name="Takaki Y."/>
            <person name="Nishi S."/>
            <person name="Hori S."/>
            <person name="Arai W."/>
            <person name="Tsubouchi T."/>
            <person name="Morono Y."/>
            <person name="Uchiyama I."/>
            <person name="Ito T."/>
            <person name="Fujiyama A."/>
            <person name="Inagaki F."/>
            <person name="Takami H."/>
        </authorList>
    </citation>
    <scope>NUCLEOTIDE SEQUENCE</scope>
    <source>
        <strain evidence="1">Expedition CK06-06</strain>
    </source>
</reference>
<name>X1SEF1_9ZZZZ</name>
<proteinExistence type="predicted"/>
<protein>
    <submittedName>
        <fullName evidence="1">Uncharacterized protein</fullName>
    </submittedName>
</protein>
<sequence>ISSALTEDYENERLCRCGENKPKQTQFLKIKGA</sequence>
<dbReference type="AlphaFoldDB" id="X1SEF1"/>